<protein>
    <recommendedName>
        <fullName evidence="3">DUF5678 domain-containing protein</fullName>
    </recommendedName>
</protein>
<organism evidence="1 2">
    <name type="scientific">Candidatus Sungiibacteriota bacterium</name>
    <dbReference type="NCBI Taxonomy" id="2750080"/>
    <lineage>
        <taxon>Bacteria</taxon>
        <taxon>Candidatus Sungiibacteriota</taxon>
    </lineage>
</organism>
<reference evidence="1" key="1">
    <citation type="submission" date="2020-07" db="EMBL/GenBank/DDBJ databases">
        <title>Huge and variable diversity of episymbiotic CPR bacteria and DPANN archaea in groundwater ecosystems.</title>
        <authorList>
            <person name="He C.Y."/>
            <person name="Keren R."/>
            <person name="Whittaker M."/>
            <person name="Farag I.F."/>
            <person name="Doudna J."/>
            <person name="Cate J.H.D."/>
            <person name="Banfield J.F."/>
        </authorList>
    </citation>
    <scope>NUCLEOTIDE SEQUENCE</scope>
    <source>
        <strain evidence="1">NC_groundwater_193_Ag_S-0.1um_51_7</strain>
    </source>
</reference>
<dbReference type="EMBL" id="JACOZA010000046">
    <property type="protein sequence ID" value="MBI2096884.1"/>
    <property type="molecule type" value="Genomic_DNA"/>
</dbReference>
<evidence type="ECO:0000313" key="2">
    <source>
        <dbReference type="Proteomes" id="UP000724148"/>
    </source>
</evidence>
<proteinExistence type="predicted"/>
<evidence type="ECO:0008006" key="3">
    <source>
        <dbReference type="Google" id="ProtNLM"/>
    </source>
</evidence>
<name>A0A931SBH8_9BACT</name>
<gene>
    <name evidence="1" type="ORF">HYT40_01885</name>
</gene>
<comment type="caution">
    <text evidence="1">The sequence shown here is derived from an EMBL/GenBank/DDBJ whole genome shotgun (WGS) entry which is preliminary data.</text>
</comment>
<dbReference type="Proteomes" id="UP000724148">
    <property type="component" value="Unassembled WGS sequence"/>
</dbReference>
<accession>A0A931SBH8</accession>
<dbReference type="AlphaFoldDB" id="A0A931SBH8"/>
<sequence length="94" mass="10337">MENESHKGTSISALVSKGEQIYKELIVDTGREKELVGQYVAIEVDSRGIFLGSTKEEAFNTARDKFPAKLFYVRRVGSPDAVSSRSSSPQRAIA</sequence>
<evidence type="ECO:0000313" key="1">
    <source>
        <dbReference type="EMBL" id="MBI2096884.1"/>
    </source>
</evidence>